<dbReference type="OrthoDB" id="9792792at2"/>
<dbReference type="Pfam" id="PF01784">
    <property type="entry name" value="DUF34_NIF3"/>
    <property type="match status" value="1"/>
</dbReference>
<dbReference type="GO" id="GO:0016787">
    <property type="term" value="F:hydrolase activity"/>
    <property type="evidence" value="ECO:0007669"/>
    <property type="project" value="UniProtKB-KW"/>
</dbReference>
<feature type="binding site" evidence="5">
    <location>
        <position position="64"/>
    </location>
    <ligand>
        <name>a divalent metal cation</name>
        <dbReference type="ChEBI" id="CHEBI:60240"/>
        <label>2</label>
    </ligand>
</feature>
<dbReference type="EMBL" id="MZGW01000001">
    <property type="protein sequence ID" value="OPJ57056.1"/>
    <property type="molecule type" value="Genomic_DNA"/>
</dbReference>
<evidence type="ECO:0000313" key="7">
    <source>
        <dbReference type="Proteomes" id="UP000190140"/>
    </source>
</evidence>
<dbReference type="RefSeq" id="WP_079410602.1">
    <property type="nucleotide sequence ID" value="NZ_MZGW01000001.1"/>
</dbReference>
<keyword evidence="3 4" id="KW-0479">Metal-binding</keyword>
<protein>
    <recommendedName>
        <fullName evidence="2 4">GTP cyclohydrolase 1 type 2 homolog</fullName>
    </recommendedName>
</protein>
<feature type="binding site" evidence="5">
    <location>
        <position position="329"/>
    </location>
    <ligand>
        <name>a divalent metal cation</name>
        <dbReference type="ChEBI" id="CHEBI:60240"/>
        <label>1</label>
    </ligand>
</feature>
<evidence type="ECO:0000256" key="2">
    <source>
        <dbReference type="ARBA" id="ARBA00022112"/>
    </source>
</evidence>
<dbReference type="InterPro" id="IPR036069">
    <property type="entry name" value="DUF34/NIF3_sf"/>
</dbReference>
<organism evidence="6 7">
    <name type="scientific">Alkalithermobacter paradoxus</name>
    <dbReference type="NCBI Taxonomy" id="29349"/>
    <lineage>
        <taxon>Bacteria</taxon>
        <taxon>Bacillati</taxon>
        <taxon>Bacillota</taxon>
        <taxon>Clostridia</taxon>
        <taxon>Peptostreptococcales</taxon>
        <taxon>Tepidibacteraceae</taxon>
        <taxon>Alkalithermobacter</taxon>
    </lineage>
</organism>
<comment type="similarity">
    <text evidence="1 4">Belongs to the GTP cyclohydrolase I type 2/NIF3 family.</text>
</comment>
<dbReference type="FunFam" id="3.40.1390.30:FF:000001">
    <property type="entry name" value="GTP cyclohydrolase 1 type 2"/>
    <property type="match status" value="1"/>
</dbReference>
<name>A0A1V4IAU3_9FIRM</name>
<sequence>MLLKDIIKIFENKYPKNLAYDWDNIGLIIGDSQRDIRKILVALEATEEVVDEAIEKDVDLVITHHPFLFKGLKRVTKDTPKGNCIYKLIKNDIAVYSSHTNFDIAYDGLNDEICSMLELENIKILDKTKADKMYKIVVYVPLSHEDKVREALGLSGAGHIGNYSNCTFNTKGIGTFMPLENTNPYIGSKGNLEKVQEVRIETICSENILSNVISKMIDAHPYEEVAYDIYELRNEGMKYGLGRIGDSKENMTLGVFAQYVKEKLDISDLRIVGSPNKEIKKVAVVSGSGSSMIHNAYSMKADVLITGDVKYHEAQEALELGICLIDAGHFGSEKIFVDIASRYLEANLKNVEIIRSDIYINPFVTI</sequence>
<evidence type="ECO:0000313" key="6">
    <source>
        <dbReference type="EMBL" id="OPJ57056.1"/>
    </source>
</evidence>
<feature type="binding site" evidence="5">
    <location>
        <position position="65"/>
    </location>
    <ligand>
        <name>a divalent metal cation</name>
        <dbReference type="ChEBI" id="CHEBI:60240"/>
        <label>1</label>
    </ligand>
</feature>
<dbReference type="PANTHER" id="PTHR13799:SF14">
    <property type="entry name" value="GTP CYCLOHYDROLASE 1 TYPE 2 HOMOLOG"/>
    <property type="match status" value="1"/>
</dbReference>
<dbReference type="FunFam" id="3.30.70.120:FF:000006">
    <property type="entry name" value="GTP cyclohydrolase 1 type 2 homolog"/>
    <property type="match status" value="1"/>
</dbReference>
<comment type="caution">
    <text evidence="6">The sequence shown here is derived from an EMBL/GenBank/DDBJ whole genome shotgun (WGS) entry which is preliminary data.</text>
</comment>
<dbReference type="PIRSF" id="PIRSF037489">
    <property type="entry name" value="UCP037489_NIF3_YqfO"/>
    <property type="match status" value="1"/>
</dbReference>
<evidence type="ECO:0000256" key="3">
    <source>
        <dbReference type="ARBA" id="ARBA00022723"/>
    </source>
</evidence>
<dbReference type="NCBIfam" id="TIGR00486">
    <property type="entry name" value="YbgI_SA1388"/>
    <property type="match status" value="1"/>
</dbReference>
<dbReference type="Gene3D" id="3.40.1390.30">
    <property type="entry name" value="NIF3 (NGG1p interacting factor 3)-like"/>
    <property type="match status" value="2"/>
</dbReference>
<dbReference type="Gene3D" id="3.30.70.120">
    <property type="match status" value="1"/>
</dbReference>
<reference evidence="6 7" key="1">
    <citation type="submission" date="2017-03" db="EMBL/GenBank/DDBJ databases">
        <title>Genome sequence of Clostridium thermoalcaliphilum DSM 7309.</title>
        <authorList>
            <person name="Poehlein A."/>
            <person name="Daniel R."/>
        </authorList>
    </citation>
    <scope>NUCLEOTIDE SEQUENCE [LARGE SCALE GENOMIC DNA]</scope>
    <source>
        <strain evidence="6 7">DSM 7309</strain>
    </source>
</reference>
<evidence type="ECO:0000256" key="5">
    <source>
        <dbReference type="PIRSR" id="PIRSR602678-1"/>
    </source>
</evidence>
<dbReference type="InterPro" id="IPR002678">
    <property type="entry name" value="DUF34/NIF3"/>
</dbReference>
<accession>A0A1V4IAU3</accession>
<keyword evidence="7" id="KW-1185">Reference proteome</keyword>
<dbReference type="AlphaFoldDB" id="A0A1V4IAU3"/>
<keyword evidence="6" id="KW-0378">Hydrolase</keyword>
<dbReference type="InterPro" id="IPR015867">
    <property type="entry name" value="N-reg_PII/ATP_PRibTrfase_C"/>
</dbReference>
<feature type="binding site" evidence="5">
    <location>
        <position position="103"/>
    </location>
    <ligand>
        <name>a divalent metal cation</name>
        <dbReference type="ChEBI" id="CHEBI:60240"/>
        <label>1</label>
    </ligand>
</feature>
<evidence type="ECO:0000256" key="4">
    <source>
        <dbReference type="PIRNR" id="PIRNR037489"/>
    </source>
</evidence>
<dbReference type="GO" id="GO:0005737">
    <property type="term" value="C:cytoplasm"/>
    <property type="evidence" value="ECO:0007669"/>
    <property type="project" value="TreeGrafter"/>
</dbReference>
<dbReference type="SUPFAM" id="SSF102705">
    <property type="entry name" value="NIF3 (NGG1p interacting factor 3)-like"/>
    <property type="match status" value="1"/>
</dbReference>
<evidence type="ECO:0000256" key="1">
    <source>
        <dbReference type="ARBA" id="ARBA00006964"/>
    </source>
</evidence>
<feature type="binding site" evidence="5">
    <location>
        <position position="333"/>
    </location>
    <ligand>
        <name>a divalent metal cation</name>
        <dbReference type="ChEBI" id="CHEBI:60240"/>
        <label>1</label>
    </ligand>
</feature>
<gene>
    <name evidence="6" type="ORF">CLOTH_03380</name>
</gene>
<proteinExistence type="inferred from homology"/>
<dbReference type="GO" id="GO:0046872">
    <property type="term" value="F:metal ion binding"/>
    <property type="evidence" value="ECO:0007669"/>
    <property type="project" value="UniProtKB-UniRule"/>
</dbReference>
<dbReference type="STRING" id="29349.CLOTH_03380"/>
<dbReference type="PANTHER" id="PTHR13799">
    <property type="entry name" value="NGG1 INTERACTING FACTOR 3"/>
    <property type="match status" value="1"/>
</dbReference>
<dbReference type="InterPro" id="IPR017221">
    <property type="entry name" value="DUF34/NIF3_bac"/>
</dbReference>
<dbReference type="Proteomes" id="UP000190140">
    <property type="component" value="Unassembled WGS sequence"/>
</dbReference>